<feature type="transmembrane region" description="Helical" evidence="1">
    <location>
        <begin position="151"/>
        <end position="172"/>
    </location>
</feature>
<feature type="transmembrane region" description="Helical" evidence="1">
    <location>
        <begin position="96"/>
        <end position="115"/>
    </location>
</feature>
<sequence length="187" mass="19323">MSEQPIRIITTESRRAPWWVLLIVGIFVALAGIGLLVWPFVAASGMLAVIFGAALIANGLAMLVRGSASVGMRVVGSVFILAGILAVVFSALTGKALVILVGAALIVVGVSWLILSLRMARGGSGFLLVPGILAILGGVFALIWPATALGIVAFCAGIAMLLFGISLCWGAVRLRGTRVEQTTIIVE</sequence>
<proteinExistence type="predicted"/>
<evidence type="ECO:0000256" key="1">
    <source>
        <dbReference type="SAM" id="Phobius"/>
    </source>
</evidence>
<keyword evidence="1" id="KW-0472">Membrane</keyword>
<feature type="transmembrane region" description="Helical" evidence="1">
    <location>
        <begin position="127"/>
        <end position="145"/>
    </location>
</feature>
<name>A0ABS1SSD8_9MICO</name>
<feature type="transmembrane region" description="Helical" evidence="1">
    <location>
        <begin position="16"/>
        <end position="38"/>
    </location>
</feature>
<accession>A0ABS1SSD8</accession>
<feature type="transmembrane region" description="Helical" evidence="1">
    <location>
        <begin position="44"/>
        <end position="63"/>
    </location>
</feature>
<keyword evidence="3" id="KW-1185">Reference proteome</keyword>
<keyword evidence="1" id="KW-0812">Transmembrane</keyword>
<evidence type="ECO:0008006" key="4">
    <source>
        <dbReference type="Google" id="ProtNLM"/>
    </source>
</evidence>
<dbReference type="InterPro" id="IPR005325">
    <property type="entry name" value="DUF308_memb"/>
</dbReference>
<dbReference type="RefSeq" id="WP_202383166.1">
    <property type="nucleotide sequence ID" value="NZ_BAAAMA010000009.1"/>
</dbReference>
<feature type="transmembrane region" description="Helical" evidence="1">
    <location>
        <begin position="70"/>
        <end position="90"/>
    </location>
</feature>
<reference evidence="2 3" key="1">
    <citation type="submission" date="2018-09" db="EMBL/GenBank/DDBJ databases">
        <title>Comparative genomics of Leucobacter spp.</title>
        <authorList>
            <person name="Reis A.C."/>
            <person name="Kolvenbach B.A."/>
            <person name="Corvini P.F.X."/>
            <person name="Nunes O.C."/>
        </authorList>
    </citation>
    <scope>NUCLEOTIDE SEQUENCE [LARGE SCALE GENOMIC DNA]</scope>
    <source>
        <strain evidence="2 3">L-1</strain>
    </source>
</reference>
<evidence type="ECO:0000313" key="3">
    <source>
        <dbReference type="Proteomes" id="UP001646141"/>
    </source>
</evidence>
<gene>
    <name evidence="2" type="ORF">D3226_13705</name>
</gene>
<keyword evidence="1" id="KW-1133">Transmembrane helix</keyword>
<organism evidence="2 3">
    <name type="scientific">Leucobacter chromiireducens subsp. chromiireducens</name>
    <dbReference type="NCBI Taxonomy" id="660067"/>
    <lineage>
        <taxon>Bacteria</taxon>
        <taxon>Bacillati</taxon>
        <taxon>Actinomycetota</taxon>
        <taxon>Actinomycetes</taxon>
        <taxon>Micrococcales</taxon>
        <taxon>Microbacteriaceae</taxon>
        <taxon>Leucobacter</taxon>
    </lineage>
</organism>
<dbReference type="EMBL" id="QYAD01000005">
    <property type="protein sequence ID" value="MBL3690998.1"/>
    <property type="molecule type" value="Genomic_DNA"/>
</dbReference>
<evidence type="ECO:0000313" key="2">
    <source>
        <dbReference type="EMBL" id="MBL3690998.1"/>
    </source>
</evidence>
<dbReference type="Pfam" id="PF03729">
    <property type="entry name" value="DUF308"/>
    <property type="match status" value="2"/>
</dbReference>
<protein>
    <recommendedName>
        <fullName evidence="4">Acid-resistance membrane protein</fullName>
    </recommendedName>
</protein>
<comment type="caution">
    <text evidence="2">The sequence shown here is derived from an EMBL/GenBank/DDBJ whole genome shotgun (WGS) entry which is preliminary data.</text>
</comment>
<dbReference type="Proteomes" id="UP001646141">
    <property type="component" value="Unassembled WGS sequence"/>
</dbReference>